<evidence type="ECO:0000313" key="5">
    <source>
        <dbReference type="Proteomes" id="UP000703269"/>
    </source>
</evidence>
<comment type="caution">
    <text evidence="4">The sequence shown here is derived from an EMBL/GenBank/DDBJ whole genome shotgun (WGS) entry which is preliminary data.</text>
</comment>
<keyword evidence="2" id="KW-1133">Transmembrane helix</keyword>
<reference evidence="4 5" key="1">
    <citation type="submission" date="2021-08" db="EMBL/GenBank/DDBJ databases">
        <title>Draft Genome Sequence of Phanerochaete sordida strain YK-624.</title>
        <authorList>
            <person name="Mori T."/>
            <person name="Dohra H."/>
            <person name="Suzuki T."/>
            <person name="Kawagishi H."/>
            <person name="Hirai H."/>
        </authorList>
    </citation>
    <scope>NUCLEOTIDE SEQUENCE [LARGE SCALE GENOMIC DNA]</scope>
    <source>
        <strain evidence="4 5">YK-624</strain>
    </source>
</reference>
<evidence type="ECO:0000256" key="2">
    <source>
        <dbReference type="SAM" id="Phobius"/>
    </source>
</evidence>
<name>A0A9P3GBP2_9APHY</name>
<dbReference type="InterPro" id="IPR045338">
    <property type="entry name" value="DUF6535"/>
</dbReference>
<evidence type="ECO:0000259" key="3">
    <source>
        <dbReference type="Pfam" id="PF20153"/>
    </source>
</evidence>
<organism evidence="4 5">
    <name type="scientific">Phanerochaete sordida</name>
    <dbReference type="NCBI Taxonomy" id="48140"/>
    <lineage>
        <taxon>Eukaryota</taxon>
        <taxon>Fungi</taxon>
        <taxon>Dikarya</taxon>
        <taxon>Basidiomycota</taxon>
        <taxon>Agaricomycotina</taxon>
        <taxon>Agaricomycetes</taxon>
        <taxon>Polyporales</taxon>
        <taxon>Phanerochaetaceae</taxon>
        <taxon>Phanerochaete</taxon>
    </lineage>
</organism>
<evidence type="ECO:0000256" key="1">
    <source>
        <dbReference type="SAM" id="MobiDB-lite"/>
    </source>
</evidence>
<feature type="region of interest" description="Disordered" evidence="1">
    <location>
        <begin position="1089"/>
        <end position="1167"/>
    </location>
</feature>
<feature type="region of interest" description="Disordered" evidence="1">
    <location>
        <begin position="213"/>
        <end position="236"/>
    </location>
</feature>
<proteinExistence type="predicted"/>
<protein>
    <recommendedName>
        <fullName evidence="3">DUF6535 domain-containing protein</fullName>
    </recommendedName>
</protein>
<feature type="compositionally biased region" description="Low complexity" evidence="1">
    <location>
        <begin position="1089"/>
        <end position="1103"/>
    </location>
</feature>
<feature type="transmembrane region" description="Helical" evidence="2">
    <location>
        <begin position="102"/>
        <end position="124"/>
    </location>
</feature>
<feature type="transmembrane region" description="Helical" evidence="2">
    <location>
        <begin position="136"/>
        <end position="156"/>
    </location>
</feature>
<gene>
    <name evidence="4" type="ORF">PsYK624_078500</name>
</gene>
<dbReference type="EMBL" id="BPQB01000022">
    <property type="protein sequence ID" value="GJE91700.1"/>
    <property type="molecule type" value="Genomic_DNA"/>
</dbReference>
<sequence length="1167" mass="130062">MLYLLERIAVQTQGYTIASGTITSDAQSPAQPDQSAAPLWALRVNGLWFASLIVSLATASLSMLVKQWLREYLAVEYTAPQERLRARQYRRPGLDSWKVFEIAAMLPMLLQVSLGLFFVGLCFFTANVDERMGLTSLPLVCGWALFVVATTFAPLISPRCPYKMPLLKTVMRAARVHVTHKLRRWASLLARAVISRSQHLYLKPPVMNVAVNPKAAPVESPDNARKSSLPTEDDEEEVVVTRDQDDKDILLSTDRIMGDDILLMTMWETFRQRTSDPAKSLSFVVELMLNRVGETHYSYVRNDRLSRVPNFTSMSRRAWSTFMEMLAKLVGPQPGPLLDSSPDWLYKATLLLLSDSPYPLPPPTLVCLLRLLPEESRFPAVRSIALWLGPSLESGFGPLFKRLHQLYEHGDHNDLLRTLWDVLKQRPHDPSKSLSFIVDLIISHIGSKAEYLRADQLSCVPELTSLSWQMWSTLMEILAELASTQPERGHLLETSPDWLKKTALLFLSSSPHPLPDPAVACLRSLILDAPGLSAVKPISRWIAKEPGTRVSASRSLFNRLRRLYERHGDKDDQDTLLLIDAVMAKDDFLPHTWTSSDPAMHKSYKPSSLPLVVDFVRSRLGEEARDLTAVRLNRIPDFSSLSHRTWDTVMDILADLASCRRPNGTLQSFNPDWLQKTTVLLLSSSTYPLPASAVSCLRDILSEATHRDLARWTAQWLATGHGQQRLAFRPLSSRLRPIYEAQGSSTASMLTVCYMYAQYLRPYCRSPREKESLRTIMAQEPGLFEHAAARPILQDLWNLICSALLAQKKTGRAVMAGSRDSLSIIIEFAERMDRKPDAVVVLSALWENWAFSYLVLIHASAALHPVTKTSRAYALQLGTDAFSQSSAQAKLVEQSTQIANQFALGAYDDFVPMDMIRFCFLHVKLYAETTKQDRPNTDPAPQPSSTNDAAVPSAARREPPAWARLWYATNAALREYYKMKGWQATYNGSNNSMLPSPAELLTEDRKLAGECLELIGSLERPGPRAGEAEQSTQVSVFPDMLITALGLFVVPEDVSRYPRLAGIQEQQKHTARQSDAVASPKALRTLGLPSALLPRSSPPERLAGASGDNITVTVKPGHDSGVAEDVEAQSQTVDAREGAGSEPPSAVESPRNAFSRAFTFRSTHSGT</sequence>
<feature type="transmembrane region" description="Helical" evidence="2">
    <location>
        <begin position="47"/>
        <end position="65"/>
    </location>
</feature>
<feature type="region of interest" description="Disordered" evidence="1">
    <location>
        <begin position="932"/>
        <end position="956"/>
    </location>
</feature>
<dbReference type="OrthoDB" id="10547122at2759"/>
<accession>A0A9P3GBP2</accession>
<feature type="domain" description="DUF6535" evidence="3">
    <location>
        <begin position="11"/>
        <end position="126"/>
    </location>
</feature>
<evidence type="ECO:0000313" key="4">
    <source>
        <dbReference type="EMBL" id="GJE91700.1"/>
    </source>
</evidence>
<dbReference type="AlphaFoldDB" id="A0A9P3GBP2"/>
<dbReference type="Pfam" id="PF20153">
    <property type="entry name" value="DUF6535"/>
    <property type="match status" value="1"/>
</dbReference>
<keyword evidence="2" id="KW-0472">Membrane</keyword>
<keyword evidence="2" id="KW-0812">Transmembrane</keyword>
<dbReference type="Proteomes" id="UP000703269">
    <property type="component" value="Unassembled WGS sequence"/>
</dbReference>
<keyword evidence="5" id="KW-1185">Reference proteome</keyword>